<gene>
    <name evidence="2" type="ORF">B0J11DRAFT_524358</name>
</gene>
<dbReference type="EMBL" id="JAGMWT010000005">
    <property type="protein sequence ID" value="KAH7128197.1"/>
    <property type="molecule type" value="Genomic_DNA"/>
</dbReference>
<dbReference type="Proteomes" id="UP000700596">
    <property type="component" value="Unassembled WGS sequence"/>
</dbReference>
<keyword evidence="3" id="KW-1185">Reference proteome</keyword>
<keyword evidence="1" id="KW-0472">Membrane</keyword>
<evidence type="ECO:0000313" key="3">
    <source>
        <dbReference type="Proteomes" id="UP000700596"/>
    </source>
</evidence>
<name>A0A9P9DZY7_9PLEO</name>
<proteinExistence type="predicted"/>
<evidence type="ECO:0000313" key="2">
    <source>
        <dbReference type="EMBL" id="KAH7128197.1"/>
    </source>
</evidence>
<reference evidence="2" key="1">
    <citation type="journal article" date="2021" name="Nat. Commun.">
        <title>Genetic determinants of endophytism in the Arabidopsis root mycobiome.</title>
        <authorList>
            <person name="Mesny F."/>
            <person name="Miyauchi S."/>
            <person name="Thiergart T."/>
            <person name="Pickel B."/>
            <person name="Atanasova L."/>
            <person name="Karlsson M."/>
            <person name="Huettel B."/>
            <person name="Barry K.W."/>
            <person name="Haridas S."/>
            <person name="Chen C."/>
            <person name="Bauer D."/>
            <person name="Andreopoulos W."/>
            <person name="Pangilinan J."/>
            <person name="LaButti K."/>
            <person name="Riley R."/>
            <person name="Lipzen A."/>
            <person name="Clum A."/>
            <person name="Drula E."/>
            <person name="Henrissat B."/>
            <person name="Kohler A."/>
            <person name="Grigoriev I.V."/>
            <person name="Martin F.M."/>
            <person name="Hacquard S."/>
        </authorList>
    </citation>
    <scope>NUCLEOTIDE SEQUENCE</scope>
    <source>
        <strain evidence="2">MPI-CAGE-CH-0243</strain>
    </source>
</reference>
<protein>
    <submittedName>
        <fullName evidence="2">Uncharacterized protein</fullName>
    </submittedName>
</protein>
<evidence type="ECO:0000256" key="1">
    <source>
        <dbReference type="SAM" id="Phobius"/>
    </source>
</evidence>
<keyword evidence="1" id="KW-1133">Transmembrane helix</keyword>
<organism evidence="2 3">
    <name type="scientific">Dendryphion nanum</name>
    <dbReference type="NCBI Taxonomy" id="256645"/>
    <lineage>
        <taxon>Eukaryota</taxon>
        <taxon>Fungi</taxon>
        <taxon>Dikarya</taxon>
        <taxon>Ascomycota</taxon>
        <taxon>Pezizomycotina</taxon>
        <taxon>Dothideomycetes</taxon>
        <taxon>Pleosporomycetidae</taxon>
        <taxon>Pleosporales</taxon>
        <taxon>Torulaceae</taxon>
        <taxon>Dendryphion</taxon>
    </lineage>
</organism>
<accession>A0A9P9DZY7</accession>
<feature type="transmembrane region" description="Helical" evidence="1">
    <location>
        <begin position="39"/>
        <end position="63"/>
    </location>
</feature>
<sequence>MPEVFIRVDGIFLCKLSSFFISPVSIRVLRAVVEALMRGFLLMCTNLLPTYVIPIFLAAVLCISSWT</sequence>
<comment type="caution">
    <text evidence="2">The sequence shown here is derived from an EMBL/GenBank/DDBJ whole genome shotgun (WGS) entry which is preliminary data.</text>
</comment>
<dbReference type="AlphaFoldDB" id="A0A9P9DZY7"/>
<keyword evidence="1" id="KW-0812">Transmembrane</keyword>
<feature type="transmembrane region" description="Helical" evidence="1">
    <location>
        <begin position="12"/>
        <end position="33"/>
    </location>
</feature>
<feature type="non-terminal residue" evidence="2">
    <location>
        <position position="1"/>
    </location>
</feature>